<protein>
    <submittedName>
        <fullName evidence="4">UDP-glucose:sterol glucosyltransferase</fullName>
    </submittedName>
    <submittedName>
        <fullName evidence="5">UDP:flavonoid glycosyltransferase YjiC (YdhE family)</fullName>
    </submittedName>
</protein>
<dbReference type="KEGG" id="age:AA314_07163"/>
<dbReference type="CDD" id="cd03784">
    <property type="entry name" value="GT1_Gtf-like"/>
    <property type="match status" value="1"/>
</dbReference>
<dbReference type="PANTHER" id="PTHR48050">
    <property type="entry name" value="STEROL 3-BETA-GLUCOSYLTRANSFERASE"/>
    <property type="match status" value="1"/>
</dbReference>
<evidence type="ECO:0000313" key="4">
    <source>
        <dbReference type="EMBL" id="AKJ05537.1"/>
    </source>
</evidence>
<evidence type="ECO:0000259" key="3">
    <source>
        <dbReference type="Pfam" id="PF06722"/>
    </source>
</evidence>
<sequence>MTHPNENLWPREFLRAFQYKPSSRFAALTWGSRGDVQPFVSLGAELVRRGHRVTLAARAPFRAFVEEHGLDFFELEEDGTEELMHSLASSDGGPEGVKLFVAWQRRMVPSQFRQFWKATEGADVLINNAAFTGPALHVAERRGVPIFQAFFDPGFIPTRRYCVSGNRIQEGNALRNVATTRLKNLAGGLFTWDLVNAWRREHRLPVDLLGESHRPGRLFRLPVLVAWSPELLERPDDWPEWFTQTGRWRLPAQQRPGERLKDFMAAGAPPVYLGFGSWGVHDKTAVTELLLEALRVTGQRGILHRNTVDGRSTFPADVYVDDNLPHDWLFPRVKAVVHHGGAGTTGAVATAGVPSVIVPAFFAQEVWGDIVRRKGIGTMLSRRELRVDTLASALREVAQPHVAERARALGARACQEGAEVLAADEIERRLKEARLRPPRPAAGHPVSPRASDRPG</sequence>
<dbReference type="InterPro" id="IPR050426">
    <property type="entry name" value="Glycosyltransferase_28"/>
</dbReference>
<organism evidence="4 6">
    <name type="scientific">Archangium gephyra</name>
    <dbReference type="NCBI Taxonomy" id="48"/>
    <lineage>
        <taxon>Bacteria</taxon>
        <taxon>Pseudomonadati</taxon>
        <taxon>Myxococcota</taxon>
        <taxon>Myxococcia</taxon>
        <taxon>Myxococcales</taxon>
        <taxon>Cystobacterineae</taxon>
        <taxon>Archangiaceae</taxon>
        <taxon>Archangium</taxon>
    </lineage>
</organism>
<evidence type="ECO:0000313" key="6">
    <source>
        <dbReference type="Proteomes" id="UP000035579"/>
    </source>
</evidence>
<dbReference type="GO" id="GO:0008194">
    <property type="term" value="F:UDP-glycosyltransferase activity"/>
    <property type="evidence" value="ECO:0007669"/>
    <property type="project" value="InterPro"/>
</dbReference>
<dbReference type="GO" id="GO:0005975">
    <property type="term" value="P:carbohydrate metabolic process"/>
    <property type="evidence" value="ECO:0007669"/>
    <property type="project" value="InterPro"/>
</dbReference>
<dbReference type="InterPro" id="IPR010610">
    <property type="entry name" value="EryCIII-like_C"/>
</dbReference>
<proteinExistence type="predicted"/>
<dbReference type="GO" id="GO:0033072">
    <property type="term" value="P:vancomycin biosynthetic process"/>
    <property type="evidence" value="ECO:0007669"/>
    <property type="project" value="UniProtKB-ARBA"/>
</dbReference>
<dbReference type="SUPFAM" id="SSF53756">
    <property type="entry name" value="UDP-Glycosyltransferase/glycogen phosphorylase"/>
    <property type="match status" value="1"/>
</dbReference>
<dbReference type="Gene3D" id="3.40.50.2000">
    <property type="entry name" value="Glycogen Phosphorylase B"/>
    <property type="match status" value="2"/>
</dbReference>
<dbReference type="EMBL" id="QUMU01000002">
    <property type="protein sequence ID" value="REG36221.1"/>
    <property type="molecule type" value="Genomic_DNA"/>
</dbReference>
<dbReference type="PANTHER" id="PTHR48050:SF13">
    <property type="entry name" value="STEROL 3-BETA-GLUCOSYLTRANSFERASE UGT80A2"/>
    <property type="match status" value="1"/>
</dbReference>
<evidence type="ECO:0000313" key="5">
    <source>
        <dbReference type="EMBL" id="REG36221.1"/>
    </source>
</evidence>
<feature type="domain" description="Erythromycin biosynthesis protein CIII-like C-terminal" evidence="3">
    <location>
        <begin position="305"/>
        <end position="400"/>
    </location>
</feature>
<feature type="region of interest" description="Disordered" evidence="1">
    <location>
        <begin position="432"/>
        <end position="455"/>
    </location>
</feature>
<dbReference type="Pfam" id="PF06722">
    <property type="entry name" value="EryCIII-like_C"/>
    <property type="match status" value="1"/>
</dbReference>
<dbReference type="InterPro" id="IPR002213">
    <property type="entry name" value="UDP_glucos_trans"/>
</dbReference>
<dbReference type="InterPro" id="IPR004276">
    <property type="entry name" value="GlycoTrans_28_N"/>
</dbReference>
<name>A0AAC8TGU9_9BACT</name>
<reference evidence="5 7" key="2">
    <citation type="submission" date="2018-08" db="EMBL/GenBank/DDBJ databases">
        <title>Genomic Encyclopedia of Archaeal and Bacterial Type Strains, Phase II (KMG-II): from individual species to whole genera.</title>
        <authorList>
            <person name="Goeker M."/>
        </authorList>
    </citation>
    <scope>NUCLEOTIDE SEQUENCE [LARGE SCALE GENOMIC DNA]</scope>
    <source>
        <strain evidence="5 7">DSM 2261</strain>
    </source>
</reference>
<dbReference type="RefSeq" id="WP_047859058.1">
    <property type="nucleotide sequence ID" value="NZ_CP011509.1"/>
</dbReference>
<dbReference type="FunFam" id="3.40.50.2000:FF:000009">
    <property type="entry name" value="Sterol 3-beta-glucosyltransferase UGT80A2"/>
    <property type="match status" value="1"/>
</dbReference>
<dbReference type="AlphaFoldDB" id="A0AAC8TGU9"/>
<dbReference type="Proteomes" id="UP000035579">
    <property type="component" value="Chromosome"/>
</dbReference>
<dbReference type="Proteomes" id="UP000256345">
    <property type="component" value="Unassembled WGS sequence"/>
</dbReference>
<dbReference type="Pfam" id="PF03033">
    <property type="entry name" value="Glyco_transf_28"/>
    <property type="match status" value="1"/>
</dbReference>
<evidence type="ECO:0000313" key="7">
    <source>
        <dbReference type="Proteomes" id="UP000256345"/>
    </source>
</evidence>
<keyword evidence="7" id="KW-1185">Reference proteome</keyword>
<gene>
    <name evidence="4" type="ORF">AA314_07163</name>
    <name evidence="5" type="ORF">ATI61_102598</name>
</gene>
<dbReference type="EMBL" id="CP011509">
    <property type="protein sequence ID" value="AKJ05537.1"/>
    <property type="molecule type" value="Genomic_DNA"/>
</dbReference>
<feature type="domain" description="Glycosyltransferase family 28 N-terminal" evidence="2">
    <location>
        <begin position="26"/>
        <end position="154"/>
    </location>
</feature>
<dbReference type="GO" id="GO:0016758">
    <property type="term" value="F:hexosyltransferase activity"/>
    <property type="evidence" value="ECO:0007669"/>
    <property type="project" value="InterPro"/>
</dbReference>
<reference evidence="4 6" key="1">
    <citation type="submission" date="2015-05" db="EMBL/GenBank/DDBJ databases">
        <title>Genome assembly of Archangium gephyra DSM 2261.</title>
        <authorList>
            <person name="Sharma G."/>
            <person name="Subramanian S."/>
        </authorList>
    </citation>
    <scope>NUCLEOTIDE SEQUENCE [LARGE SCALE GENOMIC DNA]</scope>
    <source>
        <strain evidence="4 6">DSM 2261</strain>
    </source>
</reference>
<evidence type="ECO:0000259" key="2">
    <source>
        <dbReference type="Pfam" id="PF03033"/>
    </source>
</evidence>
<evidence type="ECO:0000256" key="1">
    <source>
        <dbReference type="SAM" id="MobiDB-lite"/>
    </source>
</evidence>
<accession>A0AAC8TGU9</accession>